<dbReference type="Proteomes" id="UP000530660">
    <property type="component" value="Unassembled WGS sequence"/>
</dbReference>
<dbReference type="InterPro" id="IPR028343">
    <property type="entry name" value="FBPtase"/>
</dbReference>
<dbReference type="GO" id="GO:0046872">
    <property type="term" value="F:metal ion binding"/>
    <property type="evidence" value="ECO:0007669"/>
    <property type="project" value="UniProtKB-KW"/>
</dbReference>
<evidence type="ECO:0000256" key="1">
    <source>
        <dbReference type="ARBA" id="ARBA00001273"/>
    </source>
</evidence>
<comment type="pathway">
    <text evidence="10">Carbohydrate biosynthesis.</text>
</comment>
<evidence type="ECO:0000313" key="16">
    <source>
        <dbReference type="Proteomes" id="UP000530660"/>
    </source>
</evidence>
<evidence type="ECO:0000259" key="13">
    <source>
        <dbReference type="Pfam" id="PF00316"/>
    </source>
</evidence>
<dbReference type="GO" id="GO:0006002">
    <property type="term" value="P:fructose 6-phosphate metabolic process"/>
    <property type="evidence" value="ECO:0007669"/>
    <property type="project" value="TreeGrafter"/>
</dbReference>
<dbReference type="SUPFAM" id="SSF56655">
    <property type="entry name" value="Carbohydrate phosphatase"/>
    <property type="match status" value="1"/>
</dbReference>
<dbReference type="OrthoDB" id="10256725at2759"/>
<feature type="domain" description="Fructose-1-6-bisphosphatase class 1 C-terminal" evidence="14">
    <location>
        <begin position="214"/>
        <end position="339"/>
    </location>
</feature>
<evidence type="ECO:0000256" key="11">
    <source>
        <dbReference type="ARBA" id="ARBA00032973"/>
    </source>
</evidence>
<dbReference type="PANTHER" id="PTHR11556:SF1">
    <property type="entry name" value="FRUCTOSE-BISPHOSPHATASE"/>
    <property type="match status" value="1"/>
</dbReference>
<dbReference type="Gene3D" id="3.40.190.80">
    <property type="match status" value="1"/>
</dbReference>
<evidence type="ECO:0000256" key="9">
    <source>
        <dbReference type="ARBA" id="ARBA00023277"/>
    </source>
</evidence>
<evidence type="ECO:0000256" key="3">
    <source>
        <dbReference type="ARBA" id="ARBA00010941"/>
    </source>
</evidence>
<comment type="cofactor">
    <cofactor evidence="2">
        <name>Mg(2+)</name>
        <dbReference type="ChEBI" id="CHEBI:18420"/>
    </cofactor>
</comment>
<dbReference type="Pfam" id="PF00316">
    <property type="entry name" value="FBPase"/>
    <property type="match status" value="1"/>
</dbReference>
<name>A0A7J7IL19_9RHOD</name>
<keyword evidence="7 12" id="KW-0378">Hydrolase</keyword>
<dbReference type="GO" id="GO:0006000">
    <property type="term" value="P:fructose metabolic process"/>
    <property type="evidence" value="ECO:0007669"/>
    <property type="project" value="TreeGrafter"/>
</dbReference>
<comment type="catalytic activity">
    <reaction evidence="1">
        <text>beta-D-fructose 1,6-bisphosphate + H2O = beta-D-fructose 6-phosphate + phosphate</text>
        <dbReference type="Rhea" id="RHEA:11064"/>
        <dbReference type="ChEBI" id="CHEBI:15377"/>
        <dbReference type="ChEBI" id="CHEBI:32966"/>
        <dbReference type="ChEBI" id="CHEBI:43474"/>
        <dbReference type="ChEBI" id="CHEBI:57634"/>
        <dbReference type="EC" id="3.1.3.11"/>
    </reaction>
</comment>
<dbReference type="InterPro" id="IPR044015">
    <property type="entry name" value="FBPase_C_dom"/>
</dbReference>
<comment type="similarity">
    <text evidence="3 12">Belongs to the FBPase class 1 family.</text>
</comment>
<dbReference type="PIRSF" id="PIRSF000904">
    <property type="entry name" value="FBPtase_SBPase"/>
    <property type="match status" value="1"/>
</dbReference>
<evidence type="ECO:0000256" key="5">
    <source>
        <dbReference type="ARBA" id="ARBA00013093"/>
    </source>
</evidence>
<keyword evidence="9 12" id="KW-0119">Carbohydrate metabolism</keyword>
<organism evidence="15 16">
    <name type="scientific">Cyanidiococcus yangmingshanensis</name>
    <dbReference type="NCBI Taxonomy" id="2690220"/>
    <lineage>
        <taxon>Eukaryota</taxon>
        <taxon>Rhodophyta</taxon>
        <taxon>Bangiophyceae</taxon>
        <taxon>Cyanidiales</taxon>
        <taxon>Cyanidiaceae</taxon>
        <taxon>Cyanidiococcus</taxon>
    </lineage>
</organism>
<dbReference type="GO" id="GO:0005986">
    <property type="term" value="P:sucrose biosynthetic process"/>
    <property type="evidence" value="ECO:0007669"/>
    <property type="project" value="TreeGrafter"/>
</dbReference>
<dbReference type="InterPro" id="IPR020548">
    <property type="entry name" value="Fructose_bisphosphatase_AS"/>
</dbReference>
<dbReference type="PROSITE" id="PS00124">
    <property type="entry name" value="FBPASE"/>
    <property type="match status" value="1"/>
</dbReference>
<evidence type="ECO:0000256" key="7">
    <source>
        <dbReference type="ARBA" id="ARBA00022801"/>
    </source>
</evidence>
<comment type="caution">
    <text evidence="15">The sequence shown here is derived from an EMBL/GenBank/DDBJ whole genome shotgun (WGS) entry which is preliminary data.</text>
</comment>
<accession>A0A7J7IL19</accession>
<dbReference type="EC" id="3.1.3.11" evidence="5"/>
<evidence type="ECO:0000256" key="4">
    <source>
        <dbReference type="ARBA" id="ARBA00011881"/>
    </source>
</evidence>
<dbReference type="FunFam" id="3.40.190.80:FF:000001">
    <property type="entry name" value="Fructose-1,6-bisphosphatase class 1"/>
    <property type="match status" value="1"/>
</dbReference>
<dbReference type="InterPro" id="IPR000146">
    <property type="entry name" value="FBPase_class-1"/>
</dbReference>
<dbReference type="CDD" id="cd00354">
    <property type="entry name" value="FBPase"/>
    <property type="match status" value="1"/>
</dbReference>
<dbReference type="NCBIfam" id="NF006779">
    <property type="entry name" value="PRK09293.1-3"/>
    <property type="match status" value="1"/>
</dbReference>
<keyword evidence="16" id="KW-1185">Reference proteome</keyword>
<dbReference type="Pfam" id="PF18913">
    <property type="entry name" value="FBPase_C"/>
    <property type="match status" value="1"/>
</dbReference>
<evidence type="ECO:0000256" key="10">
    <source>
        <dbReference type="ARBA" id="ARBA00024331"/>
    </source>
</evidence>
<evidence type="ECO:0000256" key="8">
    <source>
        <dbReference type="ARBA" id="ARBA00022842"/>
    </source>
</evidence>
<dbReference type="GO" id="GO:0005829">
    <property type="term" value="C:cytosol"/>
    <property type="evidence" value="ECO:0007669"/>
    <property type="project" value="TreeGrafter"/>
</dbReference>
<dbReference type="FunFam" id="3.30.540.10:FF:000019">
    <property type="entry name" value="Fructose-1,6-bisphosphatase, chloroplastic"/>
    <property type="match status" value="1"/>
</dbReference>
<dbReference type="GO" id="GO:0030388">
    <property type="term" value="P:fructose 1,6-bisphosphate metabolic process"/>
    <property type="evidence" value="ECO:0007669"/>
    <property type="project" value="TreeGrafter"/>
</dbReference>
<dbReference type="InterPro" id="IPR033391">
    <property type="entry name" value="FBPase_N"/>
</dbReference>
<feature type="domain" description="Fructose-1-6-bisphosphatase class I N-terminal" evidence="13">
    <location>
        <begin position="16"/>
        <end position="209"/>
    </location>
</feature>
<dbReference type="GO" id="GO:0042132">
    <property type="term" value="F:fructose 1,6-bisphosphate 1-phosphatase activity"/>
    <property type="evidence" value="ECO:0007669"/>
    <property type="project" value="UniProtKB-EC"/>
</dbReference>
<dbReference type="NCBIfam" id="NF006778">
    <property type="entry name" value="PRK09293.1-1"/>
    <property type="match status" value="1"/>
</dbReference>
<dbReference type="HAMAP" id="MF_01855">
    <property type="entry name" value="FBPase_class1"/>
    <property type="match status" value="1"/>
</dbReference>
<protein>
    <recommendedName>
        <fullName evidence="5">fructose-bisphosphatase</fullName>
        <ecNumber evidence="5">3.1.3.11</ecNumber>
    </recommendedName>
    <alternativeName>
        <fullName evidence="11">D-fructose-1,6-bisphosphate 1-phosphohydrolase</fullName>
    </alternativeName>
</protein>
<evidence type="ECO:0000259" key="14">
    <source>
        <dbReference type="Pfam" id="PF18913"/>
    </source>
</evidence>
<evidence type="ECO:0000256" key="2">
    <source>
        <dbReference type="ARBA" id="ARBA00001946"/>
    </source>
</evidence>
<dbReference type="PRINTS" id="PR00115">
    <property type="entry name" value="F16BPHPHTASE"/>
</dbReference>
<proteinExistence type="inferred from homology"/>
<evidence type="ECO:0000256" key="12">
    <source>
        <dbReference type="RuleBase" id="RU000508"/>
    </source>
</evidence>
<dbReference type="GO" id="GO:0006094">
    <property type="term" value="P:gluconeogenesis"/>
    <property type="evidence" value="ECO:0007669"/>
    <property type="project" value="TreeGrafter"/>
</dbReference>
<dbReference type="EMBL" id="VWRR01000005">
    <property type="protein sequence ID" value="KAF6003822.1"/>
    <property type="molecule type" value="Genomic_DNA"/>
</dbReference>
<reference evidence="15 16" key="1">
    <citation type="journal article" date="2020" name="J. Phycol.">
        <title>Comparative genome analysis reveals Cyanidiococcus gen. nov., a new extremophilic red algal genus sister to Cyanidioschyzon (Cyanidioschyzonaceae, Rhodophyta).</title>
        <authorList>
            <person name="Liu S.-L."/>
            <person name="Chiang Y.-R."/>
            <person name="Yoon H.S."/>
            <person name="Fu H.-Y."/>
        </authorList>
    </citation>
    <scope>NUCLEOTIDE SEQUENCE [LARGE SCALE GENOMIC DNA]</scope>
    <source>
        <strain evidence="15 16">THAL066</strain>
    </source>
</reference>
<keyword evidence="6" id="KW-0479">Metal-binding</keyword>
<sequence length="345" mass="38300">MSTKGAPTFLEGTDAMTLTRYVLVEQRRHKEAQGDLTLLLSAVQLACKVIESCVRRAGIAKLYGLAGDQNVQGEDQKKLDVIANDTFKLNLIASEKCACLVSEEEELAILVDPLMRGRYAIAFDPLDGSSNIDANVSIGTIFAIYHIENPQELNSSEDVNRYMLQSGRSMVAAGYAMYGSATNLVFSTGETVNGFTLDPSLGEFVLTHPNMRCPRRGTIYSINEGNSRDWDPAVREFVQRMKFPETGKPRSLRYIGSMVADVHRTLLYGGVFMYPADSKSKEGKLRYLYEAAPMAFLMEVAGGRATTGKEEILDVVPRHIHQRVPVFMGSAEDIEEFLEIARKFQ</sequence>
<evidence type="ECO:0000256" key="6">
    <source>
        <dbReference type="ARBA" id="ARBA00022723"/>
    </source>
</evidence>
<keyword evidence="8" id="KW-0460">Magnesium</keyword>
<comment type="subunit">
    <text evidence="4">Homotetramer.</text>
</comment>
<dbReference type="AlphaFoldDB" id="A0A7J7IL19"/>
<dbReference type="Gene3D" id="3.30.540.10">
    <property type="entry name" value="Fructose-1,6-Bisphosphatase, subunit A, domain 1"/>
    <property type="match status" value="1"/>
</dbReference>
<dbReference type="PIRSF" id="PIRSF500210">
    <property type="entry name" value="FBPtase"/>
    <property type="match status" value="1"/>
</dbReference>
<dbReference type="PANTHER" id="PTHR11556">
    <property type="entry name" value="FRUCTOSE-1,6-BISPHOSPHATASE-RELATED"/>
    <property type="match status" value="1"/>
</dbReference>
<evidence type="ECO:0000313" key="15">
    <source>
        <dbReference type="EMBL" id="KAF6003822.1"/>
    </source>
</evidence>
<gene>
    <name evidence="15" type="ORF">F1559_002070</name>
</gene>